<accession>K9GNV6</accession>
<evidence type="ECO:0000313" key="1">
    <source>
        <dbReference type="EMBL" id="EKV16358.1"/>
    </source>
</evidence>
<comment type="caution">
    <text evidence="1">The sequence shown here is derived from an EMBL/GenBank/DDBJ whole genome shotgun (WGS) entry which is preliminary data.</text>
</comment>
<organism evidence="1 2">
    <name type="scientific">Penicillium digitatum (strain Pd1 / CECT 20795)</name>
    <name type="common">Green mold</name>
    <dbReference type="NCBI Taxonomy" id="1170230"/>
    <lineage>
        <taxon>Eukaryota</taxon>
        <taxon>Fungi</taxon>
        <taxon>Dikarya</taxon>
        <taxon>Ascomycota</taxon>
        <taxon>Pezizomycotina</taxon>
        <taxon>Eurotiomycetes</taxon>
        <taxon>Eurotiomycetidae</taxon>
        <taxon>Eurotiales</taxon>
        <taxon>Aspergillaceae</taxon>
        <taxon>Penicillium</taxon>
    </lineage>
</organism>
<dbReference type="VEuPathDB" id="FungiDB:PDIP_36910"/>
<dbReference type="KEGG" id="pdp:PDIP_36910"/>
<dbReference type="EMBL" id="AKCU01000254">
    <property type="protein sequence ID" value="EKV16358.1"/>
    <property type="molecule type" value="Genomic_DNA"/>
</dbReference>
<evidence type="ECO:0000313" key="2">
    <source>
        <dbReference type="Proteomes" id="UP000009886"/>
    </source>
</evidence>
<name>K9GNV6_PEND1</name>
<reference evidence="2" key="1">
    <citation type="journal article" date="2012" name="BMC Genomics">
        <title>Genome sequence of the necrotrophic fungus Penicillium digitatum, the main postharvest pathogen of citrus.</title>
        <authorList>
            <person name="Marcet-Houben M."/>
            <person name="Ballester A.-R."/>
            <person name="de la Fuente B."/>
            <person name="Harries E."/>
            <person name="Marcos J.F."/>
            <person name="Gonzalez-Candelas L."/>
            <person name="Gabaldon T."/>
        </authorList>
    </citation>
    <scope>NUCLEOTIDE SEQUENCE [LARGE SCALE GENOMIC DNA]</scope>
    <source>
        <strain evidence="2">Pd1 / CECT 20795</strain>
    </source>
</reference>
<protein>
    <submittedName>
        <fullName evidence="1">Uncharacterized protein</fullName>
    </submittedName>
</protein>
<proteinExistence type="predicted"/>
<gene>
    <name evidence="1" type="ORF">PDIP_36910</name>
</gene>
<dbReference type="OrthoDB" id="4507903at2759"/>
<dbReference type="HOGENOM" id="CLU_2484025_0_0_1"/>
<dbReference type="Proteomes" id="UP000009886">
    <property type="component" value="Unassembled WGS sequence"/>
</dbReference>
<dbReference type="AlphaFoldDB" id="K9GNV6"/>
<sequence>MGDRLSDSSFDGKKEEATVAMKMDAKTLNQLSSSGKAAQQNRGLKATMNLQYAIEDFEKKGAGREGQGERDGLERVMSLKKYLYRGY</sequence>